<sequence>MNSLFQKEKIYRNGSFSISSTVCPCTTKPPSSTFRVDNAVGEMLLGWYRFSGGEMTGKFRKVASHSAPETAFGLFLNLPEGSAPWNPGTSIA</sequence>
<evidence type="ECO:0000313" key="3">
    <source>
        <dbReference type="Proteomes" id="UP000285897"/>
    </source>
</evidence>
<evidence type="ECO:0000313" key="1">
    <source>
        <dbReference type="EMBL" id="RHL50308.1"/>
    </source>
</evidence>
<gene>
    <name evidence="1" type="ORF">DW021_01180</name>
    <name evidence="2" type="ORF">EAI82_00645</name>
</gene>
<reference evidence="1 3" key="1">
    <citation type="submission" date="2018-08" db="EMBL/GenBank/DDBJ databases">
        <title>A genome reference for cultivated species of the human gut microbiota.</title>
        <authorList>
            <person name="Zou Y."/>
            <person name="Xue W."/>
            <person name="Luo G."/>
        </authorList>
    </citation>
    <scope>NUCLEOTIDE SEQUENCE [LARGE SCALE GENOMIC DNA]</scope>
    <source>
        <strain evidence="1 3">AF37-6AC</strain>
    </source>
</reference>
<dbReference type="Proteomes" id="UP000285897">
    <property type="component" value="Unassembled WGS sequence"/>
</dbReference>
<dbReference type="EMBL" id="RCXQ01000001">
    <property type="protein sequence ID" value="RYT68713.1"/>
    <property type="molecule type" value="Genomic_DNA"/>
</dbReference>
<evidence type="ECO:0000313" key="2">
    <source>
        <dbReference type="EMBL" id="RYT68713.1"/>
    </source>
</evidence>
<dbReference type="Proteomes" id="UP000293506">
    <property type="component" value="Unassembled WGS sequence"/>
</dbReference>
<dbReference type="AlphaFoldDB" id="A0A415LNU6"/>
<dbReference type="EMBL" id="QROS01000001">
    <property type="protein sequence ID" value="RHL50308.1"/>
    <property type="molecule type" value="Genomic_DNA"/>
</dbReference>
<evidence type="ECO:0000313" key="4">
    <source>
        <dbReference type="Proteomes" id="UP000293506"/>
    </source>
</evidence>
<accession>A0A415LNU6</accession>
<organism evidence="1 3">
    <name type="scientific">Blautia obeum</name>
    <dbReference type="NCBI Taxonomy" id="40520"/>
    <lineage>
        <taxon>Bacteria</taxon>
        <taxon>Bacillati</taxon>
        <taxon>Bacillota</taxon>
        <taxon>Clostridia</taxon>
        <taxon>Lachnospirales</taxon>
        <taxon>Lachnospiraceae</taxon>
        <taxon>Blautia</taxon>
    </lineage>
</organism>
<protein>
    <submittedName>
        <fullName evidence="1">Uncharacterized protein</fullName>
    </submittedName>
</protein>
<proteinExistence type="predicted"/>
<comment type="caution">
    <text evidence="1">The sequence shown here is derived from an EMBL/GenBank/DDBJ whole genome shotgun (WGS) entry which is preliminary data.</text>
</comment>
<name>A0A415LNU6_9FIRM</name>
<reference evidence="2 4" key="2">
    <citation type="journal article" date="2019" name="Science, e1252229">
        <title>Invertible promoters mediate bacterial phase variation, antibiotic resistance, and host adaptation in the gut.</title>
        <authorList>
            <person name="Jiang X."/>
            <person name="Hall A.B."/>
            <person name="Arthur T.D."/>
            <person name="Plichta D.R."/>
            <person name="Covington C.T."/>
            <person name="Poyet M."/>
            <person name="Crothers J."/>
            <person name="Moses P.L."/>
            <person name="Tolonen A.C."/>
            <person name="Vlamakis H."/>
            <person name="Alm E.J."/>
            <person name="Xavier R.J."/>
        </authorList>
    </citation>
    <scope>NUCLEOTIDE SEQUENCE [LARGE SCALE GENOMIC DNA]</scope>
    <source>
        <strain evidence="4">af_0058</strain>
        <strain evidence="2">Af_0058</strain>
    </source>
</reference>